<reference evidence="1 2" key="1">
    <citation type="submission" date="2015-04" db="EMBL/GenBank/DDBJ databases">
        <title>Draft genome of the roundworm Trichinella nativa.</title>
        <authorList>
            <person name="Mitreva M."/>
        </authorList>
    </citation>
    <scope>NUCLEOTIDE SEQUENCE [LARGE SCALE GENOMIC DNA]</scope>
    <source>
        <strain evidence="1 2">ISS45</strain>
    </source>
</reference>
<dbReference type="EMBL" id="LVZM01014086">
    <property type="protein sequence ID" value="OUC43820.1"/>
    <property type="molecule type" value="Genomic_DNA"/>
</dbReference>
<dbReference type="Proteomes" id="UP000243006">
    <property type="component" value="Unassembled WGS sequence"/>
</dbReference>
<accession>A0A1Y3EGK4</accession>
<dbReference type="AlphaFoldDB" id="A0A1Y3EGK4"/>
<evidence type="ECO:0000313" key="1">
    <source>
        <dbReference type="EMBL" id="OUC43820.1"/>
    </source>
</evidence>
<evidence type="ECO:0000313" key="2">
    <source>
        <dbReference type="Proteomes" id="UP000243006"/>
    </source>
</evidence>
<gene>
    <name evidence="1" type="ORF">D917_09506</name>
</gene>
<proteinExistence type="predicted"/>
<protein>
    <submittedName>
        <fullName evidence="1">Uncharacterized protein</fullName>
    </submittedName>
</protein>
<name>A0A1Y3EGK4_9BILA</name>
<comment type="caution">
    <text evidence="1">The sequence shown here is derived from an EMBL/GenBank/DDBJ whole genome shotgun (WGS) entry which is preliminary data.</text>
</comment>
<sequence length="100" mass="11512">MLTDLHSKVSRKMHGVTFFALASCLVFTVCTAAPLIVRIYEEGADTAEVTSVSRESIGDYQSHYENRDYQRTLKYPKLVEEFGSIYEVIFCEFIFMKLLI</sequence>
<organism evidence="1 2">
    <name type="scientific">Trichinella nativa</name>
    <dbReference type="NCBI Taxonomy" id="6335"/>
    <lineage>
        <taxon>Eukaryota</taxon>
        <taxon>Metazoa</taxon>
        <taxon>Ecdysozoa</taxon>
        <taxon>Nematoda</taxon>
        <taxon>Enoplea</taxon>
        <taxon>Dorylaimia</taxon>
        <taxon>Trichinellida</taxon>
        <taxon>Trichinellidae</taxon>
        <taxon>Trichinella</taxon>
    </lineage>
</organism>